<dbReference type="InterPro" id="IPR037191">
    <property type="entry name" value="VPS9_dom_sf"/>
</dbReference>
<dbReference type="GO" id="GO:0005829">
    <property type="term" value="C:cytosol"/>
    <property type="evidence" value="ECO:0007669"/>
    <property type="project" value="TreeGrafter"/>
</dbReference>
<feature type="compositionally biased region" description="Low complexity" evidence="1">
    <location>
        <begin position="137"/>
        <end position="156"/>
    </location>
</feature>
<accession>A0A6A6UMU3</accession>
<organism evidence="4 5">
    <name type="scientific">Microthyrium microscopicum</name>
    <dbReference type="NCBI Taxonomy" id="703497"/>
    <lineage>
        <taxon>Eukaryota</taxon>
        <taxon>Fungi</taxon>
        <taxon>Dikarya</taxon>
        <taxon>Ascomycota</taxon>
        <taxon>Pezizomycotina</taxon>
        <taxon>Dothideomycetes</taxon>
        <taxon>Dothideomycetes incertae sedis</taxon>
        <taxon>Microthyriales</taxon>
        <taxon>Microthyriaceae</taxon>
        <taxon>Microthyrium</taxon>
    </lineage>
</organism>
<proteinExistence type="predicted"/>
<evidence type="ECO:0000256" key="1">
    <source>
        <dbReference type="SAM" id="MobiDB-lite"/>
    </source>
</evidence>
<feature type="compositionally biased region" description="Polar residues" evidence="1">
    <location>
        <begin position="118"/>
        <end position="136"/>
    </location>
</feature>
<dbReference type="EMBL" id="MU004232">
    <property type="protein sequence ID" value="KAF2672224.1"/>
    <property type="molecule type" value="Genomic_DNA"/>
</dbReference>
<dbReference type="InterPro" id="IPR003123">
    <property type="entry name" value="VPS9"/>
</dbReference>
<feature type="region of interest" description="Disordered" evidence="1">
    <location>
        <begin position="537"/>
        <end position="607"/>
    </location>
</feature>
<dbReference type="GO" id="GO:0030139">
    <property type="term" value="C:endocytic vesicle"/>
    <property type="evidence" value="ECO:0007669"/>
    <property type="project" value="TreeGrafter"/>
</dbReference>
<dbReference type="GO" id="GO:0016192">
    <property type="term" value="P:vesicle-mediated transport"/>
    <property type="evidence" value="ECO:0007669"/>
    <property type="project" value="InterPro"/>
</dbReference>
<feature type="region of interest" description="Disordered" evidence="1">
    <location>
        <begin position="286"/>
        <end position="319"/>
    </location>
</feature>
<dbReference type="Proteomes" id="UP000799302">
    <property type="component" value="Unassembled WGS sequence"/>
</dbReference>
<dbReference type="Gene3D" id="1.10.8.10">
    <property type="entry name" value="DNA helicase RuvA subunit, C-terminal domain"/>
    <property type="match status" value="1"/>
</dbReference>
<dbReference type="SMART" id="SM00167">
    <property type="entry name" value="VPS9"/>
    <property type="match status" value="1"/>
</dbReference>
<dbReference type="GO" id="GO:0031267">
    <property type="term" value="F:small GTPase binding"/>
    <property type="evidence" value="ECO:0007669"/>
    <property type="project" value="TreeGrafter"/>
</dbReference>
<dbReference type="Gene3D" id="1.10.246.120">
    <property type="match status" value="1"/>
</dbReference>
<protein>
    <recommendedName>
        <fullName evidence="6">VPS9 domain-containing protein</fullName>
    </recommendedName>
</protein>
<dbReference type="InterPro" id="IPR003892">
    <property type="entry name" value="CUE"/>
</dbReference>
<dbReference type="InterPro" id="IPR041545">
    <property type="entry name" value="DUF5601"/>
</dbReference>
<dbReference type="Pfam" id="PF18151">
    <property type="entry name" value="DUF5601"/>
    <property type="match status" value="1"/>
</dbReference>
<dbReference type="Gene3D" id="1.20.1050.80">
    <property type="entry name" value="VPS9 domain"/>
    <property type="match status" value="1"/>
</dbReference>
<dbReference type="SUPFAM" id="SSF46934">
    <property type="entry name" value="UBA-like"/>
    <property type="match status" value="1"/>
</dbReference>
<dbReference type="InterPro" id="IPR009060">
    <property type="entry name" value="UBA-like_sf"/>
</dbReference>
<evidence type="ECO:0000259" key="3">
    <source>
        <dbReference type="PROSITE" id="PS51205"/>
    </source>
</evidence>
<gene>
    <name evidence="4" type="ORF">BT63DRAFT_468213</name>
</gene>
<evidence type="ECO:0000259" key="2">
    <source>
        <dbReference type="PROSITE" id="PS51140"/>
    </source>
</evidence>
<reference evidence="4" key="1">
    <citation type="journal article" date="2020" name="Stud. Mycol.">
        <title>101 Dothideomycetes genomes: a test case for predicting lifestyles and emergence of pathogens.</title>
        <authorList>
            <person name="Haridas S."/>
            <person name="Albert R."/>
            <person name="Binder M."/>
            <person name="Bloem J."/>
            <person name="Labutti K."/>
            <person name="Salamov A."/>
            <person name="Andreopoulos B."/>
            <person name="Baker S."/>
            <person name="Barry K."/>
            <person name="Bills G."/>
            <person name="Bluhm B."/>
            <person name="Cannon C."/>
            <person name="Castanera R."/>
            <person name="Culley D."/>
            <person name="Daum C."/>
            <person name="Ezra D."/>
            <person name="Gonzalez J."/>
            <person name="Henrissat B."/>
            <person name="Kuo A."/>
            <person name="Liang C."/>
            <person name="Lipzen A."/>
            <person name="Lutzoni F."/>
            <person name="Magnuson J."/>
            <person name="Mondo S."/>
            <person name="Nolan M."/>
            <person name="Ohm R."/>
            <person name="Pangilinan J."/>
            <person name="Park H.-J."/>
            <person name="Ramirez L."/>
            <person name="Alfaro M."/>
            <person name="Sun H."/>
            <person name="Tritt A."/>
            <person name="Yoshinaga Y."/>
            <person name="Zwiers L.-H."/>
            <person name="Turgeon B."/>
            <person name="Goodwin S."/>
            <person name="Spatafora J."/>
            <person name="Crous P."/>
            <person name="Grigoriev I."/>
        </authorList>
    </citation>
    <scope>NUCLEOTIDE SEQUENCE</scope>
    <source>
        <strain evidence="4">CBS 115976</strain>
    </source>
</reference>
<evidence type="ECO:0000313" key="4">
    <source>
        <dbReference type="EMBL" id="KAF2672224.1"/>
    </source>
</evidence>
<dbReference type="PROSITE" id="PS51140">
    <property type="entry name" value="CUE"/>
    <property type="match status" value="1"/>
</dbReference>
<keyword evidence="5" id="KW-1185">Reference proteome</keyword>
<dbReference type="PANTHER" id="PTHR23101:SF25">
    <property type="entry name" value="GTPASE-ACTIVATING PROTEIN AND VPS9 DOMAIN-CONTAINING PROTEIN 1"/>
    <property type="match status" value="1"/>
</dbReference>
<dbReference type="OrthoDB" id="300289at2759"/>
<feature type="compositionally biased region" description="Pro residues" evidence="1">
    <location>
        <begin position="558"/>
        <end position="567"/>
    </location>
</feature>
<evidence type="ECO:0008006" key="6">
    <source>
        <dbReference type="Google" id="ProtNLM"/>
    </source>
</evidence>
<dbReference type="InterPro" id="IPR045046">
    <property type="entry name" value="Vps9-like"/>
</dbReference>
<dbReference type="GO" id="GO:0043130">
    <property type="term" value="F:ubiquitin binding"/>
    <property type="evidence" value="ECO:0007669"/>
    <property type="project" value="InterPro"/>
</dbReference>
<feature type="region of interest" description="Disordered" evidence="1">
    <location>
        <begin position="1"/>
        <end position="198"/>
    </location>
</feature>
<dbReference type="PANTHER" id="PTHR23101">
    <property type="entry name" value="RAB GDP/GTP EXCHANGE FACTOR"/>
    <property type="match status" value="1"/>
</dbReference>
<sequence length="656" mass="71636">MNTAKSSKEASPPPPPLPPKDERFAIASDSKPSKSPNLDPEKEAYKLADADQDASDITEKARSNGGDDDSRSEIQSIMDQFAEGGPGADEIMSPRMVIAGPMLGSPLLPHPPRKSSLEPLQSGSQTSLLPSDNAAHSPSSSQQLPPRSSSLISSSPTGLGIESIPKDSTPTPTPSSPVSTRHLAPAPPQPDPDSDQPFDFHRFLEQLRHRSADPVARFLRSFLQEFSKKQWMVHEQVKIVSDFLDFISKKMAQCEIWRTVSDAEFDNACEGMEKLVMNRLYSQTFSPEISPPDPIASRGKRRTGGAPPPGRRGQHQEDIERDEVLAQKVRIYSWVREEHLDIKSVSDKGRKFLSLAQQELLKIGNYRAPRDKVICVLNCCKVIFGFLKNAQHDQSADSFVPLLIYTVLRANPPNLVSNVQYILRFRNANKLTGEAGYYVSSLGGAIDFIERLDRTSLTISDADFEKNVEASVSAIAERHAAEEPKPPVPPRPQPSDGPPPLPRRNGRPASDDGEDENAAVAGLLRTIQRPLSTIGRIFSDEGAPPAQPPPQQQSHMPPTTPQPPPRLSPALRGAVSADSPAGQRTGQGNAEDMAARQASKEAEEARRLRVREEGHVVETLCGMFPDLDREVVVDVVRANEGRRIGSAVDACLALST</sequence>
<feature type="compositionally biased region" description="Pro residues" evidence="1">
    <location>
        <begin position="486"/>
        <end position="502"/>
    </location>
</feature>
<dbReference type="AlphaFoldDB" id="A0A6A6UMU3"/>
<dbReference type="SUPFAM" id="SSF109993">
    <property type="entry name" value="VPS9 domain"/>
    <property type="match status" value="1"/>
</dbReference>
<dbReference type="PROSITE" id="PS51205">
    <property type="entry name" value="VPS9"/>
    <property type="match status" value="1"/>
</dbReference>
<dbReference type="GO" id="GO:0005085">
    <property type="term" value="F:guanyl-nucleotide exchange factor activity"/>
    <property type="evidence" value="ECO:0007669"/>
    <property type="project" value="InterPro"/>
</dbReference>
<feature type="compositionally biased region" description="Basic and acidic residues" evidence="1">
    <location>
        <begin position="39"/>
        <end position="49"/>
    </location>
</feature>
<name>A0A6A6UMU3_9PEZI</name>
<dbReference type="Pfam" id="PF02204">
    <property type="entry name" value="VPS9"/>
    <property type="match status" value="1"/>
</dbReference>
<feature type="domain" description="CUE" evidence="2">
    <location>
        <begin position="612"/>
        <end position="656"/>
    </location>
</feature>
<evidence type="ECO:0000313" key="5">
    <source>
        <dbReference type="Proteomes" id="UP000799302"/>
    </source>
</evidence>
<feature type="compositionally biased region" description="Basic and acidic residues" evidence="1">
    <location>
        <begin position="598"/>
        <end position="607"/>
    </location>
</feature>
<feature type="domain" description="VPS9" evidence="3">
    <location>
        <begin position="319"/>
        <end position="458"/>
    </location>
</feature>
<feature type="region of interest" description="Disordered" evidence="1">
    <location>
        <begin position="478"/>
        <end position="515"/>
    </location>
</feature>